<dbReference type="EMBL" id="JAAWWL010000003">
    <property type="protein sequence ID" value="NKI33442.1"/>
    <property type="molecule type" value="Genomic_DNA"/>
</dbReference>
<dbReference type="Proteomes" id="UP000718451">
    <property type="component" value="Unassembled WGS sequence"/>
</dbReference>
<dbReference type="PROSITE" id="PS51257">
    <property type="entry name" value="PROKAR_LIPOPROTEIN"/>
    <property type="match status" value="1"/>
</dbReference>
<comment type="caution">
    <text evidence="2">The sequence shown here is derived from an EMBL/GenBank/DDBJ whole genome shotgun (WGS) entry which is preliminary data.</text>
</comment>
<reference evidence="2 3" key="1">
    <citation type="submission" date="2020-04" db="EMBL/GenBank/DDBJ databases">
        <authorList>
            <person name="Yoon J."/>
        </authorList>
    </citation>
    <scope>NUCLEOTIDE SEQUENCE [LARGE SCALE GENOMIC DNA]</scope>
    <source>
        <strain evidence="2 3">DJ-13</strain>
    </source>
</reference>
<protein>
    <submittedName>
        <fullName evidence="2">DUF4369 domain-containing protein</fullName>
    </submittedName>
</protein>
<evidence type="ECO:0000313" key="3">
    <source>
        <dbReference type="Proteomes" id="UP000718451"/>
    </source>
</evidence>
<proteinExistence type="predicted"/>
<sequence length="233" mass="26458">MKKKLLCLMTIGLVILSCQKKTSEDLMTVSGTIEGLKKGQLYLQKVIDSNLVSVDSIEFRGNGDFTFSLNVEEPEVFYLYLEKADNNSINDRITFFGEKGEINVQTAWNTFEPGAEITGSNSHEKYMEFQDMLSKFNLVDLELMQEGLKEGIQADSLKADSLIKLSEVNLRRKYRYIINYAFNNLDTPVTPYLMLSQAKDANPKYLDSIVRSLPDSIAQTKYGKALRDYVAKL</sequence>
<keyword evidence="3" id="KW-1185">Reference proteome</keyword>
<organism evidence="2 3">
    <name type="scientific">Croceivirga thetidis</name>
    <dbReference type="NCBI Taxonomy" id="2721623"/>
    <lineage>
        <taxon>Bacteria</taxon>
        <taxon>Pseudomonadati</taxon>
        <taxon>Bacteroidota</taxon>
        <taxon>Flavobacteriia</taxon>
        <taxon>Flavobacteriales</taxon>
        <taxon>Flavobacteriaceae</taxon>
        <taxon>Croceivirga</taxon>
    </lineage>
</organism>
<gene>
    <name evidence="2" type="ORF">HCU67_15945</name>
</gene>
<evidence type="ECO:0000259" key="1">
    <source>
        <dbReference type="Pfam" id="PF14289"/>
    </source>
</evidence>
<dbReference type="InterPro" id="IPR025380">
    <property type="entry name" value="DUF4369"/>
</dbReference>
<dbReference type="RefSeq" id="WP_168553659.1">
    <property type="nucleotide sequence ID" value="NZ_JAAWWL010000003.1"/>
</dbReference>
<feature type="domain" description="DUF4369" evidence="1">
    <location>
        <begin position="27"/>
        <end position="126"/>
    </location>
</feature>
<dbReference type="Pfam" id="PF14289">
    <property type="entry name" value="DUF4369"/>
    <property type="match status" value="1"/>
</dbReference>
<name>A0ABX1GU08_9FLAO</name>
<accession>A0ABX1GU08</accession>
<evidence type="ECO:0000313" key="2">
    <source>
        <dbReference type="EMBL" id="NKI33442.1"/>
    </source>
</evidence>